<reference evidence="3 4" key="1">
    <citation type="journal article" date="2018" name="Evol. Lett.">
        <title>Horizontal gene cluster transfer increased hallucinogenic mushroom diversity.</title>
        <authorList>
            <person name="Reynolds H.T."/>
            <person name="Vijayakumar V."/>
            <person name="Gluck-Thaler E."/>
            <person name="Korotkin H.B."/>
            <person name="Matheny P.B."/>
            <person name="Slot J.C."/>
        </authorList>
    </citation>
    <scope>NUCLEOTIDE SEQUENCE [LARGE SCALE GENOMIC DNA]</scope>
    <source>
        <strain evidence="3 4">SRW20</strain>
    </source>
</reference>
<evidence type="ECO:0000259" key="2">
    <source>
        <dbReference type="Pfam" id="PF00270"/>
    </source>
</evidence>
<organism evidence="3 4">
    <name type="scientific">Gymnopilus dilepis</name>
    <dbReference type="NCBI Taxonomy" id="231916"/>
    <lineage>
        <taxon>Eukaryota</taxon>
        <taxon>Fungi</taxon>
        <taxon>Dikarya</taxon>
        <taxon>Basidiomycota</taxon>
        <taxon>Agaricomycotina</taxon>
        <taxon>Agaricomycetes</taxon>
        <taxon>Agaricomycetidae</taxon>
        <taxon>Agaricales</taxon>
        <taxon>Agaricineae</taxon>
        <taxon>Hymenogastraceae</taxon>
        <taxon>Gymnopilus</taxon>
    </lineage>
</organism>
<feature type="compositionally biased region" description="Low complexity" evidence="1">
    <location>
        <begin position="70"/>
        <end position="85"/>
    </location>
</feature>
<dbReference type="InterPro" id="IPR011545">
    <property type="entry name" value="DEAD/DEAH_box_helicase_dom"/>
</dbReference>
<keyword evidence="4" id="KW-1185">Reference proteome</keyword>
<sequence>MEGHLAKDHQVTKKTCYIELVPFSDAYLAQAQRTIWGAEEEPDSDLAFSAGQIESPTASLVSPSIRSHGRSVSLDSSSLRASSPRGGHRMRPYMRISPNASRSPSPAGRGRPATRNRDSSPVGRGISPSGSFASTPVMPSPLNQVLYSRPASPSQASDLRTSTTESQEQFMDLEADDDTMGKDSDANSSNSTSEGDEPPRPPTYDQTSETSEPKSDDYESGHDIALDNNDSLLEGFGLTLVRLTYTRMFPVPQFVACTVCKQGVPPKSVIDHVKSHLRKLKHKDFRPLQEWLNLHRLAATNKDLPLPITIRPAFEALRIHKGYTCAKCSFCGTTDESMRIHCSNVHRISTNWNKTIHTAQLQTFFPSNQIYFPVQDAIANGFNVTESQDNIINAYIKQILPTLAIPSDALLQPSSDLELPPLLRITQWHQHLATYIASRSATNSILSLMKLPTSRHGEQWLGEPLRRVIHEYMLDVKAKALSAPLGVRCLLMECPRTTQKGEAFKPISDESLPKYGLLLHHWTHAIMLTLEGHTSGYQFPLTDSDKENARQLRDILKSGSTSGGITAFHHFIKPLLYSRTDSESMNEYTKWNEPVECLLAMSALREGGTFKSAHESTQILSYTGYHIRSAILYEGYANRKAFGDNLYKSVEHEAMQNMAPGLLTPYNACIDYNRFVSALAMNTNPAPNTRVSKDGMFITYGEHTLGIAKWRAGLQAVSEEISNMLKKLCIGQEDTVNIPADLEDNWRDESRGYSWTNRKPLVQDQHGLMKALIIHPDWKMGSITNGTFQYNSLKAWEYMHLADDLMDRLLFLTYNTAGQTPRIRELLDYKYANGTRPREMFMDDGDLWFATRRLKTETQTGVESFQPMKLHPALTAYFKLYLALVRPVLIELGLFLKGETTRQIYSEYLWVRGGERFKDRDAYDLIQRSFNEYCGASIGVQDYRQISIEIGRIFLGSEAEIEDEELDALAAQAGHSLFMARWKYAPEVGRLPNMTSDVVLRFARASEKWWEVTGFRPGVPPMLPLRTRMTLNSSAKPGGESSSTNLPLPQVNIAGIVQAISASVANQIQQLQVSMRKEMREAIAEGLASFLPPEQAVSPKLREPLHATRLEQPTHSTASFMQQDSVMSSTHPTEAIAELLEPPIQPLQRHQPSAPSEDEDDMYVDSPPDYRDRPLRDFALAARELLPSTLQIEARNYLEGLLQMHFPDLDHPKFKSIEQLRAAELAVERKQNFVAVLPTGGGKSLLFTLPPFNESGKEGVFQTAVIIPNKSLLEDQRGRAKKLGLQLTTWNTSMRHSVPDEVQLIFLAMETAGHPRFRE</sequence>
<dbReference type="Gene3D" id="3.40.50.300">
    <property type="entry name" value="P-loop containing nucleotide triphosphate hydrolases"/>
    <property type="match status" value="1"/>
</dbReference>
<name>A0A409YQK8_9AGAR</name>
<evidence type="ECO:0000313" key="3">
    <source>
        <dbReference type="EMBL" id="PPR05282.1"/>
    </source>
</evidence>
<gene>
    <name evidence="3" type="ORF">CVT26_011477</name>
</gene>
<dbReference type="Pfam" id="PF12013">
    <property type="entry name" value="OrsD"/>
    <property type="match status" value="1"/>
</dbReference>
<dbReference type="STRING" id="231916.A0A409YQK8"/>
<dbReference type="GO" id="GO:0005524">
    <property type="term" value="F:ATP binding"/>
    <property type="evidence" value="ECO:0007669"/>
    <property type="project" value="InterPro"/>
</dbReference>
<feature type="compositionally biased region" description="Polar residues" evidence="1">
    <location>
        <begin position="141"/>
        <end position="169"/>
    </location>
</feature>
<dbReference type="OrthoDB" id="2799352at2759"/>
<feature type="region of interest" description="Disordered" evidence="1">
    <location>
        <begin position="57"/>
        <end position="226"/>
    </location>
</feature>
<evidence type="ECO:0000256" key="1">
    <source>
        <dbReference type="SAM" id="MobiDB-lite"/>
    </source>
</evidence>
<protein>
    <recommendedName>
        <fullName evidence="2">DEAD/DEAH-box helicase domain-containing protein</fullName>
    </recommendedName>
</protein>
<comment type="caution">
    <text evidence="3">The sequence shown here is derived from an EMBL/GenBank/DDBJ whole genome shotgun (WGS) entry which is preliminary data.</text>
</comment>
<dbReference type="InterPro" id="IPR027417">
    <property type="entry name" value="P-loop_NTPase"/>
</dbReference>
<dbReference type="Proteomes" id="UP000284706">
    <property type="component" value="Unassembled WGS sequence"/>
</dbReference>
<proteinExistence type="predicted"/>
<dbReference type="EMBL" id="NHYE01000496">
    <property type="protein sequence ID" value="PPR05282.1"/>
    <property type="molecule type" value="Genomic_DNA"/>
</dbReference>
<dbReference type="InParanoid" id="A0A409YQK8"/>
<dbReference type="SUPFAM" id="SSF52540">
    <property type="entry name" value="P-loop containing nucleoside triphosphate hydrolases"/>
    <property type="match status" value="1"/>
</dbReference>
<dbReference type="InterPro" id="IPR022698">
    <property type="entry name" value="OrsD"/>
</dbReference>
<feature type="compositionally biased region" description="Basic and acidic residues" evidence="1">
    <location>
        <begin position="211"/>
        <end position="225"/>
    </location>
</feature>
<dbReference type="Pfam" id="PF00270">
    <property type="entry name" value="DEAD"/>
    <property type="match status" value="1"/>
</dbReference>
<evidence type="ECO:0000313" key="4">
    <source>
        <dbReference type="Proteomes" id="UP000284706"/>
    </source>
</evidence>
<accession>A0A409YQK8</accession>
<dbReference type="GO" id="GO:0003676">
    <property type="term" value="F:nucleic acid binding"/>
    <property type="evidence" value="ECO:0007669"/>
    <property type="project" value="InterPro"/>
</dbReference>
<feature type="region of interest" description="Disordered" evidence="1">
    <location>
        <begin position="1141"/>
        <end position="1163"/>
    </location>
</feature>
<feature type="domain" description="DEAD/DEAH-box helicase" evidence="2">
    <location>
        <begin position="1219"/>
        <end position="1286"/>
    </location>
</feature>